<gene>
    <name evidence="6" type="ORF">FHS42_002629</name>
</gene>
<dbReference type="InterPro" id="IPR036849">
    <property type="entry name" value="Enolase-like_C_sf"/>
</dbReference>
<dbReference type="InterPro" id="IPR046945">
    <property type="entry name" value="RHMD-like"/>
</dbReference>
<dbReference type="SUPFAM" id="SSF51604">
    <property type="entry name" value="Enolase C-terminal domain-like"/>
    <property type="match status" value="1"/>
</dbReference>
<keyword evidence="2" id="KW-0479">Metal-binding</keyword>
<name>A0A7W9UYE3_9ACTN</name>
<evidence type="ECO:0000313" key="6">
    <source>
        <dbReference type="EMBL" id="MBB5935567.1"/>
    </source>
</evidence>
<protein>
    <recommendedName>
        <fullName evidence="5">Mandelate racemase/muconate lactonizing enzyme C-terminal domain-containing protein</fullName>
    </recommendedName>
</protein>
<dbReference type="EMBL" id="JACHJL010000005">
    <property type="protein sequence ID" value="MBB5935567.1"/>
    <property type="molecule type" value="Genomic_DNA"/>
</dbReference>
<evidence type="ECO:0000256" key="4">
    <source>
        <dbReference type="SAM" id="MobiDB-lite"/>
    </source>
</evidence>
<keyword evidence="7" id="KW-1185">Reference proteome</keyword>
<feature type="region of interest" description="Disordered" evidence="4">
    <location>
        <begin position="173"/>
        <end position="194"/>
    </location>
</feature>
<dbReference type="GO" id="GO:0016052">
    <property type="term" value="P:carbohydrate catabolic process"/>
    <property type="evidence" value="ECO:0007669"/>
    <property type="project" value="TreeGrafter"/>
</dbReference>
<dbReference type="PANTHER" id="PTHR13794">
    <property type="entry name" value="ENOLASE SUPERFAMILY, MANDELATE RACEMASE"/>
    <property type="match status" value="1"/>
</dbReference>
<feature type="domain" description="Mandelate racemase/muconate lactonizing enzyme C-terminal" evidence="5">
    <location>
        <begin position="70"/>
        <end position="168"/>
    </location>
</feature>
<evidence type="ECO:0000256" key="3">
    <source>
        <dbReference type="ARBA" id="ARBA00022842"/>
    </source>
</evidence>
<evidence type="ECO:0000256" key="1">
    <source>
        <dbReference type="ARBA" id="ARBA00001946"/>
    </source>
</evidence>
<sequence length="234" mass="25383">MGCTGRQRGDEPSSTQHGPPGACRGAISAVDIALWDLKARLLGLPLVRLLGACHQEVPVYGSGGFTTYDERRQDQQLRTWCQEQGIPRVKIKVGESWGTAEARDLDRVARARRSIGDAAELYVDANGGYDRKQAVRLGPALAAQGVSWFEEPVSSVTAPGWRRSGPRCRWTSRRASTATHSPTSATCSMRAPWTASRRTRPAAAASRCGCGPRRWPKPPGCGSPAAARRMCMPR</sequence>
<dbReference type="InterPro" id="IPR018110">
    <property type="entry name" value="Mandel_Rmase/mucon_lact_enz_CS"/>
</dbReference>
<reference evidence="6 7" key="1">
    <citation type="submission" date="2020-08" db="EMBL/GenBank/DDBJ databases">
        <title>Genomic Encyclopedia of Type Strains, Phase III (KMG-III): the genomes of soil and plant-associated and newly described type strains.</title>
        <authorList>
            <person name="Whitman W."/>
        </authorList>
    </citation>
    <scope>NUCLEOTIDE SEQUENCE [LARGE SCALE GENOMIC DNA]</scope>
    <source>
        <strain evidence="6 7">CECT 8305</strain>
    </source>
</reference>
<dbReference type="GO" id="GO:0000287">
    <property type="term" value="F:magnesium ion binding"/>
    <property type="evidence" value="ECO:0007669"/>
    <property type="project" value="TreeGrafter"/>
</dbReference>
<dbReference type="Pfam" id="PF13378">
    <property type="entry name" value="MR_MLE_C"/>
    <property type="match status" value="1"/>
</dbReference>
<dbReference type="InterPro" id="IPR013342">
    <property type="entry name" value="Mandelate_racemase_C"/>
</dbReference>
<dbReference type="InterPro" id="IPR013341">
    <property type="entry name" value="Mandelate_racemase_N_dom"/>
</dbReference>
<dbReference type="AlphaFoldDB" id="A0A7W9UYE3"/>
<dbReference type="PROSITE" id="PS00908">
    <property type="entry name" value="MR_MLE_1"/>
    <property type="match status" value="1"/>
</dbReference>
<evidence type="ECO:0000256" key="2">
    <source>
        <dbReference type="ARBA" id="ARBA00022723"/>
    </source>
</evidence>
<dbReference type="InterPro" id="IPR029065">
    <property type="entry name" value="Enolase_C-like"/>
</dbReference>
<dbReference type="Pfam" id="PF02746">
    <property type="entry name" value="MR_MLE_N"/>
    <property type="match status" value="1"/>
</dbReference>
<accession>A0A7W9UYE3</accession>
<evidence type="ECO:0000313" key="7">
    <source>
        <dbReference type="Proteomes" id="UP000588098"/>
    </source>
</evidence>
<evidence type="ECO:0000259" key="5">
    <source>
        <dbReference type="SMART" id="SM00922"/>
    </source>
</evidence>
<feature type="region of interest" description="Disordered" evidence="4">
    <location>
        <begin position="1"/>
        <end position="22"/>
    </location>
</feature>
<dbReference type="InterPro" id="IPR029017">
    <property type="entry name" value="Enolase-like_N"/>
</dbReference>
<dbReference type="PANTHER" id="PTHR13794:SF58">
    <property type="entry name" value="MITOCHONDRIAL ENOLASE SUPERFAMILY MEMBER 1"/>
    <property type="match status" value="1"/>
</dbReference>
<dbReference type="Gene3D" id="3.30.390.10">
    <property type="entry name" value="Enolase-like, N-terminal domain"/>
    <property type="match status" value="1"/>
</dbReference>
<proteinExistence type="predicted"/>
<keyword evidence="3" id="KW-0460">Magnesium</keyword>
<organism evidence="6 7">
    <name type="scientific">Streptomyces zagrosensis</name>
    <dbReference type="NCBI Taxonomy" id="1042984"/>
    <lineage>
        <taxon>Bacteria</taxon>
        <taxon>Bacillati</taxon>
        <taxon>Actinomycetota</taxon>
        <taxon>Actinomycetes</taxon>
        <taxon>Kitasatosporales</taxon>
        <taxon>Streptomycetaceae</taxon>
        <taxon>Streptomyces</taxon>
    </lineage>
</organism>
<comment type="cofactor">
    <cofactor evidence="1">
        <name>Mg(2+)</name>
        <dbReference type="ChEBI" id="CHEBI:18420"/>
    </cofactor>
</comment>
<dbReference type="SMART" id="SM00922">
    <property type="entry name" value="MR_MLE"/>
    <property type="match status" value="1"/>
</dbReference>
<dbReference type="Proteomes" id="UP000588098">
    <property type="component" value="Unassembled WGS sequence"/>
</dbReference>
<dbReference type="GO" id="GO:0009063">
    <property type="term" value="P:amino acid catabolic process"/>
    <property type="evidence" value="ECO:0007669"/>
    <property type="project" value="InterPro"/>
</dbReference>
<comment type="caution">
    <text evidence="6">The sequence shown here is derived from an EMBL/GenBank/DDBJ whole genome shotgun (WGS) entry which is preliminary data.</text>
</comment>
<dbReference type="Gene3D" id="3.20.20.120">
    <property type="entry name" value="Enolase-like C-terminal domain"/>
    <property type="match status" value="1"/>
</dbReference>
<dbReference type="GO" id="GO:0016836">
    <property type="term" value="F:hydro-lyase activity"/>
    <property type="evidence" value="ECO:0007669"/>
    <property type="project" value="TreeGrafter"/>
</dbReference>